<dbReference type="EMBL" id="KN847477">
    <property type="protein sequence ID" value="KIX07149.1"/>
    <property type="molecule type" value="Genomic_DNA"/>
</dbReference>
<accession>A0A0D2IMX8</accession>
<evidence type="ECO:0000313" key="3">
    <source>
        <dbReference type="Proteomes" id="UP000053617"/>
    </source>
</evidence>
<feature type="domain" description="Isopenicillin N synthase-like Fe(2+) 2OG dioxygenase" evidence="1">
    <location>
        <begin position="21"/>
        <end position="72"/>
    </location>
</feature>
<dbReference type="VEuPathDB" id="FungiDB:Z518_05126"/>
<dbReference type="Pfam" id="PF03171">
    <property type="entry name" value="2OG-FeII_Oxy"/>
    <property type="match status" value="1"/>
</dbReference>
<keyword evidence="3" id="KW-1185">Reference proteome</keyword>
<dbReference type="RefSeq" id="XP_013274285.1">
    <property type="nucleotide sequence ID" value="XM_013418831.1"/>
</dbReference>
<dbReference type="HOGENOM" id="CLU_2672445_0_0_1"/>
<protein>
    <submittedName>
        <fullName evidence="2">Rhinocladiella mackenziei CBS 650.93 unplaced genomic scaffold supercont1.3, whole genome shotgun sequence</fullName>
    </submittedName>
</protein>
<evidence type="ECO:0000313" key="2">
    <source>
        <dbReference type="EMBL" id="KIX07149.1"/>
    </source>
</evidence>
<dbReference type="OrthoDB" id="288590at2759"/>
<dbReference type="Gene3D" id="2.60.120.330">
    <property type="entry name" value="B-lactam Antibiotic, Isopenicillin N Synthase, Chain"/>
    <property type="match status" value="1"/>
</dbReference>
<dbReference type="Proteomes" id="UP000053617">
    <property type="component" value="Unassembled WGS sequence"/>
</dbReference>
<proteinExistence type="predicted"/>
<gene>
    <name evidence="2" type="ORF">Z518_05126</name>
</gene>
<sequence>MEAVVFRRVLLLASMSMYLQLPGAIVINAGDLLQILSNDVSKSTFHRVVSPPDAPATDDGNFSARYSIALCYQMK</sequence>
<name>A0A0D2IMX8_9EURO</name>
<dbReference type="GeneID" id="25293197"/>
<dbReference type="SUPFAM" id="SSF51197">
    <property type="entry name" value="Clavaminate synthase-like"/>
    <property type="match status" value="1"/>
</dbReference>
<dbReference type="AlphaFoldDB" id="A0A0D2IMX8"/>
<organism evidence="2 3">
    <name type="scientific">Rhinocladiella mackenziei CBS 650.93</name>
    <dbReference type="NCBI Taxonomy" id="1442369"/>
    <lineage>
        <taxon>Eukaryota</taxon>
        <taxon>Fungi</taxon>
        <taxon>Dikarya</taxon>
        <taxon>Ascomycota</taxon>
        <taxon>Pezizomycotina</taxon>
        <taxon>Eurotiomycetes</taxon>
        <taxon>Chaetothyriomycetidae</taxon>
        <taxon>Chaetothyriales</taxon>
        <taxon>Herpotrichiellaceae</taxon>
        <taxon>Rhinocladiella</taxon>
    </lineage>
</organism>
<dbReference type="InterPro" id="IPR027443">
    <property type="entry name" value="IPNS-like_sf"/>
</dbReference>
<dbReference type="InterPro" id="IPR044861">
    <property type="entry name" value="IPNS-like_FE2OG_OXY"/>
</dbReference>
<reference evidence="2 3" key="1">
    <citation type="submission" date="2015-01" db="EMBL/GenBank/DDBJ databases">
        <title>The Genome Sequence of Rhinocladiella mackenzie CBS 650.93.</title>
        <authorList>
            <consortium name="The Broad Institute Genomics Platform"/>
            <person name="Cuomo C."/>
            <person name="de Hoog S."/>
            <person name="Gorbushina A."/>
            <person name="Stielow B."/>
            <person name="Teixiera M."/>
            <person name="Abouelleil A."/>
            <person name="Chapman S.B."/>
            <person name="Priest M."/>
            <person name="Young S.K."/>
            <person name="Wortman J."/>
            <person name="Nusbaum C."/>
            <person name="Birren B."/>
        </authorList>
    </citation>
    <scope>NUCLEOTIDE SEQUENCE [LARGE SCALE GENOMIC DNA]</scope>
    <source>
        <strain evidence="2 3">CBS 650.93</strain>
    </source>
</reference>
<evidence type="ECO:0000259" key="1">
    <source>
        <dbReference type="Pfam" id="PF03171"/>
    </source>
</evidence>